<reference evidence="2 3" key="1">
    <citation type="submission" date="2015-09" db="EMBL/GenBank/DDBJ databases">
        <authorList>
            <consortium name="Swine Surveillance"/>
        </authorList>
    </citation>
    <scope>NUCLEOTIDE SEQUENCE [LARGE SCALE GENOMIC DNA]</scope>
    <source>
        <strain evidence="2 3">CECT 7557</strain>
    </source>
</reference>
<proteinExistence type="predicted"/>
<evidence type="ECO:0000256" key="1">
    <source>
        <dbReference type="SAM" id="Phobius"/>
    </source>
</evidence>
<dbReference type="Proteomes" id="UP000052022">
    <property type="component" value="Unassembled WGS sequence"/>
</dbReference>
<evidence type="ECO:0000313" key="3">
    <source>
        <dbReference type="Proteomes" id="UP000052022"/>
    </source>
</evidence>
<gene>
    <name evidence="2" type="ORF">TRM7557_01119</name>
</gene>
<keyword evidence="3" id="KW-1185">Reference proteome</keyword>
<accession>A0A0P1GM55</accession>
<keyword evidence="1" id="KW-1133">Transmembrane helix</keyword>
<dbReference type="RefSeq" id="WP_235811406.1">
    <property type="nucleotide sequence ID" value="NZ_CYSD01000015.1"/>
</dbReference>
<evidence type="ECO:0000313" key="2">
    <source>
        <dbReference type="EMBL" id="CUH76900.1"/>
    </source>
</evidence>
<dbReference type="EMBL" id="CYSD01000015">
    <property type="protein sequence ID" value="CUH76900.1"/>
    <property type="molecule type" value="Genomic_DNA"/>
</dbReference>
<sequence length="71" mass="8147">MKDPFMKEFEGLDTTEMLRTALSFLAVNLPWIFFAIWLLSGPVPVLVLAVVINHMINRLEVRQLRAAYALD</sequence>
<keyword evidence="1" id="KW-0812">Transmembrane</keyword>
<keyword evidence="1" id="KW-0472">Membrane</keyword>
<name>A0A0P1GM55_9RHOB</name>
<protein>
    <submittedName>
        <fullName evidence="2">Uncharacterized protein</fullName>
    </submittedName>
</protein>
<feature type="transmembrane region" description="Helical" evidence="1">
    <location>
        <begin position="31"/>
        <end position="52"/>
    </location>
</feature>
<dbReference type="AlphaFoldDB" id="A0A0P1GM55"/>
<organism evidence="2 3">
    <name type="scientific">Tritonibacter multivorans</name>
    <dbReference type="NCBI Taxonomy" id="928856"/>
    <lineage>
        <taxon>Bacteria</taxon>
        <taxon>Pseudomonadati</taxon>
        <taxon>Pseudomonadota</taxon>
        <taxon>Alphaproteobacteria</taxon>
        <taxon>Rhodobacterales</taxon>
        <taxon>Paracoccaceae</taxon>
        <taxon>Tritonibacter</taxon>
    </lineage>
</organism>